<dbReference type="Proteomes" id="UP000234951">
    <property type="component" value="Unassembled WGS sequence"/>
</dbReference>
<proteinExistence type="predicted"/>
<gene>
    <name evidence="1" type="ORF">CU635_15675</name>
    <name evidence="2" type="ORF">CVD25_01785</name>
</gene>
<dbReference type="RefSeq" id="WP_101578323.1">
    <property type="nucleotide sequence ID" value="NZ_PGVA01000038.1"/>
</dbReference>
<reference evidence="1 3" key="1">
    <citation type="submission" date="2017-11" db="EMBL/GenBank/DDBJ databases">
        <title>Comparitive Functional Genomics of Dry Heat Resistant strains isolated from the Viking Spacecraft.</title>
        <authorList>
            <person name="Seuylemezian A."/>
            <person name="Cooper K."/>
            <person name="Vaishampayan P."/>
        </authorList>
    </citation>
    <scope>NUCLEOTIDE SEQUENCE [LARGE SCALE GENOMIC DNA]</scope>
    <source>
        <strain evidence="1 3">M4.6</strain>
    </source>
</reference>
<evidence type="ECO:0000313" key="2">
    <source>
        <dbReference type="EMBL" id="PLS00645.1"/>
    </source>
</evidence>
<protein>
    <submittedName>
        <fullName evidence="1">Uncharacterized protein</fullName>
    </submittedName>
</protein>
<sequence length="62" mass="6102">MALILIGIVLIIIIIGLTGGSSFRGKARGNYHSGIHSNTSVGGFFTGDCSDGASGGDSGCGD</sequence>
<keyword evidence="4" id="KW-1185">Reference proteome</keyword>
<evidence type="ECO:0000313" key="3">
    <source>
        <dbReference type="Proteomes" id="UP000234951"/>
    </source>
</evidence>
<dbReference type="AlphaFoldDB" id="A0A2N5GJA9"/>
<dbReference type="Proteomes" id="UP000235114">
    <property type="component" value="Unassembled WGS sequence"/>
</dbReference>
<reference evidence="2 4" key="2">
    <citation type="submission" date="2017-12" db="EMBL/GenBank/DDBJ databases">
        <title>Comparative Functional Genomics of Dry Heat Resistant strains isolated from the Viking Spacecraft.</title>
        <authorList>
            <person name="Seuylemezian A."/>
            <person name="Cooper K."/>
            <person name="Vaishampayan P."/>
        </authorList>
    </citation>
    <scope>NUCLEOTIDE SEQUENCE [LARGE SCALE GENOMIC DNA]</scope>
    <source>
        <strain evidence="2 4">ATCC 29669</strain>
    </source>
</reference>
<evidence type="ECO:0000313" key="1">
    <source>
        <dbReference type="EMBL" id="PLR81198.1"/>
    </source>
</evidence>
<comment type="caution">
    <text evidence="1">The sequence shown here is derived from an EMBL/GenBank/DDBJ whole genome shotgun (WGS) entry which is preliminary data.</text>
</comment>
<evidence type="ECO:0000313" key="4">
    <source>
        <dbReference type="Proteomes" id="UP000235114"/>
    </source>
</evidence>
<dbReference type="EMBL" id="PGVA01000038">
    <property type="protein sequence ID" value="PLR81198.1"/>
    <property type="molecule type" value="Genomic_DNA"/>
</dbReference>
<organism evidence="1 3">
    <name type="scientific">Bacillus canaveralius</name>
    <dbReference type="NCBI Taxonomy" id="1403243"/>
    <lineage>
        <taxon>Bacteria</taxon>
        <taxon>Bacillati</taxon>
        <taxon>Bacillota</taxon>
        <taxon>Bacilli</taxon>
        <taxon>Bacillales</taxon>
        <taxon>Bacillaceae</taxon>
        <taxon>Bacillus</taxon>
    </lineage>
</organism>
<name>A0A2N5GJA9_9BACI</name>
<accession>A0A2N5GJA9</accession>
<dbReference type="EMBL" id="PGVD01000007">
    <property type="protein sequence ID" value="PLS00645.1"/>
    <property type="molecule type" value="Genomic_DNA"/>
</dbReference>